<sequence>MSTKQSNRTHLKYPQRYAQISKTRCRIDGGGAKLEFVELDRMLYSWYRQRRTKIDSNTNIASDVIRREKVSFKQLERKGKRISHQLQHRIPSSKWFARFLKRRNLPLQRPKRKQKIPLSEAHKLVTSFHLYLRRASKWGVKRGPMGAFKPRDVFNMDESPLALFGDQSKRSINDIGTPNDIDGNLGDKRFATLILTVFGEDNSRIGPVLLFKGKGRVSSFEKSQYAQGVTVYSTPKGFINGITIKRYLEFWHSRVNDGYPKLLITDSCTSHLEPDIINDMKKKRVVVAVVPGGCTMYVQVLDVVIFSIFKSNYDNIAEDYIEKYGPRSNIKLTASQSRILCTKFTWSAWERTLANVDIAKAFEDVGYTWTDDAPVSLRSMPGYIFDPKSNEHLSLINDEHSDDYIDKLAEKISRKEQATSVKPTQMKISCMWNKN</sequence>
<protein>
    <recommendedName>
        <fullName evidence="1">DDE-1 domain-containing protein</fullName>
    </recommendedName>
</protein>
<name>A0A815WJZ6_ADIRI</name>
<reference evidence="2" key="1">
    <citation type="submission" date="2021-02" db="EMBL/GenBank/DDBJ databases">
        <authorList>
            <person name="Nowell W R."/>
        </authorList>
    </citation>
    <scope>NUCLEOTIDE SEQUENCE</scope>
</reference>
<dbReference type="PANTHER" id="PTHR19303">
    <property type="entry name" value="TRANSPOSON"/>
    <property type="match status" value="1"/>
</dbReference>
<feature type="domain" description="DDE-1" evidence="1">
    <location>
        <begin position="191"/>
        <end position="321"/>
    </location>
</feature>
<evidence type="ECO:0000259" key="1">
    <source>
        <dbReference type="Pfam" id="PF03184"/>
    </source>
</evidence>
<comment type="caution">
    <text evidence="2">The sequence shown here is derived from an EMBL/GenBank/DDBJ whole genome shotgun (WGS) entry which is preliminary data.</text>
</comment>
<proteinExistence type="predicted"/>
<dbReference type="AlphaFoldDB" id="A0A815WJZ6"/>
<dbReference type="OrthoDB" id="8016097at2759"/>
<dbReference type="Pfam" id="PF03184">
    <property type="entry name" value="DDE_1"/>
    <property type="match status" value="1"/>
</dbReference>
<dbReference type="InterPro" id="IPR050863">
    <property type="entry name" value="CenT-Element_Derived"/>
</dbReference>
<dbReference type="GO" id="GO:0003677">
    <property type="term" value="F:DNA binding"/>
    <property type="evidence" value="ECO:0007669"/>
    <property type="project" value="TreeGrafter"/>
</dbReference>
<gene>
    <name evidence="2" type="ORF">EDS130_LOCUS45555</name>
</gene>
<dbReference type="PANTHER" id="PTHR19303:SF73">
    <property type="entry name" value="PROTEIN PDC2"/>
    <property type="match status" value="1"/>
</dbReference>
<evidence type="ECO:0000313" key="3">
    <source>
        <dbReference type="Proteomes" id="UP000663852"/>
    </source>
</evidence>
<dbReference type="Proteomes" id="UP000663852">
    <property type="component" value="Unassembled WGS sequence"/>
</dbReference>
<organism evidence="2 3">
    <name type="scientific">Adineta ricciae</name>
    <name type="common">Rotifer</name>
    <dbReference type="NCBI Taxonomy" id="249248"/>
    <lineage>
        <taxon>Eukaryota</taxon>
        <taxon>Metazoa</taxon>
        <taxon>Spiralia</taxon>
        <taxon>Gnathifera</taxon>
        <taxon>Rotifera</taxon>
        <taxon>Eurotatoria</taxon>
        <taxon>Bdelloidea</taxon>
        <taxon>Adinetida</taxon>
        <taxon>Adinetidae</taxon>
        <taxon>Adineta</taxon>
    </lineage>
</organism>
<dbReference type="GO" id="GO:0005634">
    <property type="term" value="C:nucleus"/>
    <property type="evidence" value="ECO:0007669"/>
    <property type="project" value="TreeGrafter"/>
</dbReference>
<evidence type="ECO:0000313" key="2">
    <source>
        <dbReference type="EMBL" id="CAF1544436.1"/>
    </source>
</evidence>
<accession>A0A815WJZ6</accession>
<dbReference type="InterPro" id="IPR004875">
    <property type="entry name" value="DDE_SF_endonuclease_dom"/>
</dbReference>
<dbReference type="EMBL" id="CAJNOJ010001152">
    <property type="protein sequence ID" value="CAF1544436.1"/>
    <property type="molecule type" value="Genomic_DNA"/>
</dbReference>